<accession>A0A2C9KYL6</accession>
<dbReference type="Gene3D" id="3.40.50.410">
    <property type="entry name" value="von Willebrand factor, type A domain"/>
    <property type="match status" value="1"/>
</dbReference>
<dbReference type="PANTHER" id="PTHR24020:SF20">
    <property type="entry name" value="PH DOMAIN-CONTAINING PROTEIN"/>
    <property type="match status" value="1"/>
</dbReference>
<evidence type="ECO:0000313" key="3">
    <source>
        <dbReference type="Proteomes" id="UP000076420"/>
    </source>
</evidence>
<organism evidence="2 3">
    <name type="scientific">Biomphalaria glabrata</name>
    <name type="common">Bloodfluke planorb</name>
    <name type="synonym">Freshwater snail</name>
    <dbReference type="NCBI Taxonomy" id="6526"/>
    <lineage>
        <taxon>Eukaryota</taxon>
        <taxon>Metazoa</taxon>
        <taxon>Spiralia</taxon>
        <taxon>Lophotrochozoa</taxon>
        <taxon>Mollusca</taxon>
        <taxon>Gastropoda</taxon>
        <taxon>Heterobranchia</taxon>
        <taxon>Euthyneura</taxon>
        <taxon>Panpulmonata</taxon>
        <taxon>Hygrophila</taxon>
        <taxon>Lymnaeoidea</taxon>
        <taxon>Planorbidae</taxon>
        <taxon>Biomphalaria</taxon>
    </lineage>
</organism>
<dbReference type="InterPro" id="IPR036465">
    <property type="entry name" value="vWFA_dom_sf"/>
</dbReference>
<dbReference type="InterPro" id="IPR002035">
    <property type="entry name" value="VWF_A"/>
</dbReference>
<dbReference type="Pfam" id="PF00092">
    <property type="entry name" value="VWA"/>
    <property type="match status" value="1"/>
</dbReference>
<evidence type="ECO:0000259" key="1">
    <source>
        <dbReference type="PROSITE" id="PS50234"/>
    </source>
</evidence>
<dbReference type="VEuPathDB" id="VectorBase:BGLB025047"/>
<gene>
    <name evidence="2" type="primary">106063769</name>
</gene>
<dbReference type="InterPro" id="IPR050525">
    <property type="entry name" value="ECM_Assembly_Org"/>
</dbReference>
<dbReference type="PANTHER" id="PTHR24020">
    <property type="entry name" value="COLLAGEN ALPHA"/>
    <property type="match status" value="1"/>
</dbReference>
<dbReference type="VEuPathDB" id="VectorBase:BGLAX_036200"/>
<dbReference type="KEGG" id="bgt:106063769"/>
<protein>
    <recommendedName>
        <fullName evidence="1">VWFA domain-containing protein</fullName>
    </recommendedName>
</protein>
<proteinExistence type="predicted"/>
<dbReference type="SUPFAM" id="SSF53300">
    <property type="entry name" value="vWA-like"/>
    <property type="match status" value="1"/>
</dbReference>
<reference evidence="2" key="1">
    <citation type="submission" date="2020-05" db="UniProtKB">
        <authorList>
            <consortium name="EnsemblMetazoa"/>
        </authorList>
    </citation>
    <scope>IDENTIFICATION</scope>
    <source>
        <strain evidence="2">BB02</strain>
    </source>
</reference>
<dbReference type="AlphaFoldDB" id="A0A2C9KYL6"/>
<evidence type="ECO:0000313" key="2">
    <source>
        <dbReference type="EnsemblMetazoa" id="BGLB025047-PA"/>
    </source>
</evidence>
<dbReference type="Proteomes" id="UP000076420">
    <property type="component" value="Unassembled WGS sequence"/>
</dbReference>
<feature type="domain" description="VWFA" evidence="1">
    <location>
        <begin position="1"/>
        <end position="64"/>
    </location>
</feature>
<name>A0A2C9KYL6_BIOGL</name>
<dbReference type="EnsemblMetazoa" id="BGLB025047-RA">
    <property type="protein sequence ID" value="BGLB025047-PA"/>
    <property type="gene ID" value="BGLB025047"/>
</dbReference>
<dbReference type="PROSITE" id="PS50234">
    <property type="entry name" value="VWFA"/>
    <property type="match status" value="1"/>
</dbReference>
<sequence length="80" mass="8250">MFLMYTAAATATAATQLKQSGVKVIAIGVGSSISQAELQAIASTPADIFNVNDYKVLDDIRANLVNTACHSIPVTQAPAA</sequence>